<dbReference type="Proteomes" id="UP001166093">
    <property type="component" value="Unassembled WGS sequence"/>
</dbReference>
<dbReference type="InterPro" id="IPR003033">
    <property type="entry name" value="SCP2_sterol-bd_dom"/>
</dbReference>
<gene>
    <name evidence="6" type="primary">Stoml1_0</name>
    <name evidence="6" type="ORF">GTO93_0000473</name>
</gene>
<evidence type="ECO:0000313" key="6">
    <source>
        <dbReference type="EMBL" id="MBN3273365.1"/>
    </source>
</evidence>
<keyword evidence="3" id="KW-0560">Oxidoreductase</keyword>
<evidence type="ECO:0000256" key="3">
    <source>
        <dbReference type="ARBA" id="ARBA00023002"/>
    </source>
</evidence>
<comment type="caution">
    <text evidence="6">The sequence shown here is derived from an EMBL/GenBank/DDBJ whole genome shotgun (WGS) entry which is preliminary data.</text>
</comment>
<dbReference type="Pfam" id="PF02036">
    <property type="entry name" value="SCP2"/>
    <property type="match status" value="1"/>
</dbReference>
<dbReference type="PANTHER" id="PTHR42808:SF3">
    <property type="entry name" value="HYDROXYSTEROID DEHYDROGENASE-LIKE PROTEIN 2"/>
    <property type="match status" value="1"/>
</dbReference>
<dbReference type="InterPro" id="IPR051935">
    <property type="entry name" value="HSDL2"/>
</dbReference>
<sequence>MHFLGNGSGGNGSSSKTSHSKGDSVSMLNEKVPATPLAEARLSADELLSAVELLLSEKLVSQVGACFQFHIALRDGTHKTYFVDLSKGAGRAGHGMPHQNPDVVFQMTEEDLLAMFEGTLRPFGAYTNGQLKLRGDLKTAMKLEEVIKVTRQQ</sequence>
<evidence type="ECO:0000256" key="1">
    <source>
        <dbReference type="ARBA" id="ARBA00006484"/>
    </source>
</evidence>
<protein>
    <submittedName>
        <fullName evidence="6">STML1 protein</fullName>
    </submittedName>
</protein>
<evidence type="ECO:0000256" key="2">
    <source>
        <dbReference type="ARBA" id="ARBA00022857"/>
    </source>
</evidence>
<reference evidence="6" key="1">
    <citation type="journal article" date="2021" name="Cell">
        <title>Tracing the genetic footprints of vertebrate landing in non-teleost ray-finned fishes.</title>
        <authorList>
            <person name="Bi X."/>
            <person name="Wang K."/>
            <person name="Yang L."/>
            <person name="Pan H."/>
            <person name="Jiang H."/>
            <person name="Wei Q."/>
            <person name="Fang M."/>
            <person name="Yu H."/>
            <person name="Zhu C."/>
            <person name="Cai Y."/>
            <person name="He Y."/>
            <person name="Gan X."/>
            <person name="Zeng H."/>
            <person name="Yu D."/>
            <person name="Zhu Y."/>
            <person name="Jiang H."/>
            <person name="Qiu Q."/>
            <person name="Yang H."/>
            <person name="Zhang Y.E."/>
            <person name="Wang W."/>
            <person name="Zhu M."/>
            <person name="He S."/>
            <person name="Zhang G."/>
        </authorList>
    </citation>
    <scope>NUCLEOTIDE SEQUENCE</scope>
    <source>
        <strain evidence="6">Pddl_001</strain>
    </source>
</reference>
<feature type="non-terminal residue" evidence="6">
    <location>
        <position position="1"/>
    </location>
</feature>
<feature type="domain" description="SCP2" evidence="5">
    <location>
        <begin position="56"/>
        <end position="148"/>
    </location>
</feature>
<feature type="non-terminal residue" evidence="6">
    <location>
        <position position="153"/>
    </location>
</feature>
<dbReference type="EMBL" id="JAAWVQ010030425">
    <property type="protein sequence ID" value="MBN3273365.1"/>
    <property type="molecule type" value="Genomic_DNA"/>
</dbReference>
<dbReference type="Gene3D" id="3.30.1050.10">
    <property type="entry name" value="SCP2 sterol-binding domain"/>
    <property type="match status" value="1"/>
</dbReference>
<comment type="similarity">
    <text evidence="1">Belongs to the short-chain dehydrogenases/reductases (SDR) family.</text>
</comment>
<dbReference type="SUPFAM" id="SSF55718">
    <property type="entry name" value="SCP-like"/>
    <property type="match status" value="1"/>
</dbReference>
<evidence type="ECO:0000256" key="4">
    <source>
        <dbReference type="SAM" id="MobiDB-lite"/>
    </source>
</evidence>
<keyword evidence="7" id="KW-1185">Reference proteome</keyword>
<evidence type="ECO:0000313" key="7">
    <source>
        <dbReference type="Proteomes" id="UP001166093"/>
    </source>
</evidence>
<organism evidence="6 7">
    <name type="scientific">Polyodon spathula</name>
    <name type="common">North American paddlefish</name>
    <name type="synonym">Squalus spathula</name>
    <dbReference type="NCBI Taxonomy" id="7913"/>
    <lineage>
        <taxon>Eukaryota</taxon>
        <taxon>Metazoa</taxon>
        <taxon>Chordata</taxon>
        <taxon>Craniata</taxon>
        <taxon>Vertebrata</taxon>
        <taxon>Euteleostomi</taxon>
        <taxon>Actinopterygii</taxon>
        <taxon>Chondrostei</taxon>
        <taxon>Acipenseriformes</taxon>
        <taxon>Polyodontidae</taxon>
        <taxon>Polyodon</taxon>
    </lineage>
</organism>
<feature type="region of interest" description="Disordered" evidence="4">
    <location>
        <begin position="1"/>
        <end position="26"/>
    </location>
</feature>
<dbReference type="PANTHER" id="PTHR42808">
    <property type="entry name" value="HYDROXYSTEROID DEHYDROGENASE-LIKE PROTEIN 2"/>
    <property type="match status" value="1"/>
</dbReference>
<dbReference type="InterPro" id="IPR036527">
    <property type="entry name" value="SCP2_sterol-bd_dom_sf"/>
</dbReference>
<keyword evidence="2" id="KW-0521">NADP</keyword>
<evidence type="ECO:0000259" key="5">
    <source>
        <dbReference type="Pfam" id="PF02036"/>
    </source>
</evidence>
<name>A0ABS2XGH4_POLSP</name>
<accession>A0ABS2XGH4</accession>
<feature type="compositionally biased region" description="Gly residues" evidence="4">
    <location>
        <begin position="1"/>
        <end position="12"/>
    </location>
</feature>
<proteinExistence type="inferred from homology"/>